<dbReference type="GO" id="GO:0005737">
    <property type="term" value="C:cytoplasm"/>
    <property type="evidence" value="ECO:0007669"/>
    <property type="project" value="TreeGrafter"/>
</dbReference>
<dbReference type="InterPro" id="IPR039461">
    <property type="entry name" value="Peptidase_M49"/>
</dbReference>
<evidence type="ECO:0000313" key="3">
    <source>
        <dbReference type="EMBL" id="HFB55333.1"/>
    </source>
</evidence>
<reference evidence="3" key="1">
    <citation type="journal article" date="2020" name="mSystems">
        <title>Genome- and Community-Level Interaction Insights into Carbon Utilization and Element Cycling Functions of Hydrothermarchaeota in Hydrothermal Sediment.</title>
        <authorList>
            <person name="Zhou Z."/>
            <person name="Liu Y."/>
            <person name="Xu W."/>
            <person name="Pan J."/>
            <person name="Luo Z.H."/>
            <person name="Li M."/>
        </authorList>
    </citation>
    <scope>NUCLEOTIDE SEQUENCE [LARGE SCALE GENOMIC DNA]</scope>
    <source>
        <strain evidence="3">HyVt-489</strain>
    </source>
</reference>
<dbReference type="EMBL" id="DRMN01000349">
    <property type="protein sequence ID" value="HFB55333.1"/>
    <property type="molecule type" value="Genomic_DNA"/>
</dbReference>
<keyword evidence="1" id="KW-0479">Metal-binding</keyword>
<sequence>EASSYMNEIYLRQVARDNPQIRKNIVASDDPQKQLLLKMFDRHFGPWDTLDEDHVFFGDVEKPKGGGFYPTDMTKNEFEAWITAHPEDEAAFRSLYTVIVRHGSDLVAIPYSVAYKEYLHPAADLLREAAALTSNPSLKKFLSLRADAFFSDDYQASEMAWMDLTDTPIEVVIGPYEVYTDKLYGYKAAFEAFITIKNPEESAALSKYKNYLRDMEANLPVDESYKNFKRGFESPIAVTYQIHGGGDNVPGVQTIAFNLPNDEVVRELKGAKKVLLNNVLGAKFDLILAPMAEKILVADQSKLLMKKYMSFETLFHELSHSLGPGTITVDGKETTVNAQLKELYSKLEEGKADVMGAYNILFMMEKGELPASEKQAFLATYFTGLFRAMRWGTDEAHGGGSAYQYSYYKEVGAFSWDAGEQRFKLDFDKLEQAISDLTGKIVVLQGNGNYDAVNTFLNDYAVLDDRAKSVIASTSHLPTDIAPIYPDKI</sequence>
<dbReference type="Proteomes" id="UP000886042">
    <property type="component" value="Unassembled WGS sequence"/>
</dbReference>
<dbReference type="Gene3D" id="3.30.540.30">
    <property type="match status" value="1"/>
</dbReference>
<dbReference type="GO" id="GO:0008239">
    <property type="term" value="F:dipeptidyl-peptidase activity"/>
    <property type="evidence" value="ECO:0007669"/>
    <property type="project" value="TreeGrafter"/>
</dbReference>
<dbReference type="PANTHER" id="PTHR23422:SF9">
    <property type="entry name" value="ZN-DEPENDENT HYDROLASE"/>
    <property type="match status" value="1"/>
</dbReference>
<gene>
    <name evidence="3" type="ORF">ENJ46_05360</name>
</gene>
<dbReference type="PANTHER" id="PTHR23422">
    <property type="entry name" value="DIPEPTIDYL PEPTIDASE III-RELATED"/>
    <property type="match status" value="1"/>
</dbReference>
<proteinExistence type="predicted"/>
<dbReference type="AlphaFoldDB" id="A0A7C3G5S1"/>
<keyword evidence="2" id="KW-0378">Hydrolase</keyword>
<organism evidence="3">
    <name type="scientific">Hellea balneolensis</name>
    <dbReference type="NCBI Taxonomy" id="287478"/>
    <lineage>
        <taxon>Bacteria</taxon>
        <taxon>Pseudomonadati</taxon>
        <taxon>Pseudomonadota</taxon>
        <taxon>Alphaproteobacteria</taxon>
        <taxon>Maricaulales</taxon>
        <taxon>Robiginitomaculaceae</taxon>
        <taxon>Hellea</taxon>
    </lineage>
</organism>
<dbReference type="GO" id="GO:0046872">
    <property type="term" value="F:metal ion binding"/>
    <property type="evidence" value="ECO:0007669"/>
    <property type="project" value="UniProtKB-KW"/>
</dbReference>
<accession>A0A7C3G5S1</accession>
<evidence type="ECO:0008006" key="4">
    <source>
        <dbReference type="Google" id="ProtNLM"/>
    </source>
</evidence>
<evidence type="ECO:0000256" key="1">
    <source>
        <dbReference type="ARBA" id="ARBA00022723"/>
    </source>
</evidence>
<dbReference type="Pfam" id="PF03571">
    <property type="entry name" value="Peptidase_M49"/>
    <property type="match status" value="1"/>
</dbReference>
<feature type="non-terminal residue" evidence="3">
    <location>
        <position position="1"/>
    </location>
</feature>
<comment type="caution">
    <text evidence="3">The sequence shown here is derived from an EMBL/GenBank/DDBJ whole genome shotgun (WGS) entry which is preliminary data.</text>
</comment>
<name>A0A7C3G5S1_9PROT</name>
<evidence type="ECO:0000256" key="2">
    <source>
        <dbReference type="ARBA" id="ARBA00022801"/>
    </source>
</evidence>
<protein>
    <recommendedName>
        <fullName evidence="4">Peptidase</fullName>
    </recommendedName>
</protein>